<dbReference type="PRINTS" id="PR00305">
    <property type="entry name" value="1433ZETA"/>
</dbReference>
<dbReference type="SMART" id="SM00101">
    <property type="entry name" value="14_3_3"/>
    <property type="match status" value="1"/>
</dbReference>
<sequence length="311" mass="35010">MASAREANVYMAKLAEQAERYEEMVEFMEKVAGAAAAGEELTVEERNLLSVAYKNVIGARRASWRIVSSIEQKEEGRGNHDHVAAIRAYRGRIEAELSSICAGILRLLEDRLIPAAAAADSKVFYLKMKGDYHRYLAEFRTGSERKDAAENTLTAYKAAQVPFVLPISRSHRFHILLEKIGVDLQRRVWSFDLYQADELISQDISLAELAPTHPIRLGLALNFSVFYYEILNSPDRACSLAKQAFDEAIAELDTLGEESYKDSTLIMQLLRDNLTLWTSDMQDDGTDEIKEASKLDDEVILEAQLYHVPAT</sequence>
<dbReference type="PROSITE" id="PS00797">
    <property type="entry name" value="1433_2"/>
    <property type="match status" value="1"/>
</dbReference>
<evidence type="ECO:0000313" key="6">
    <source>
        <dbReference type="Proteomes" id="UP001055439"/>
    </source>
</evidence>
<dbReference type="AlphaFoldDB" id="A0A9E7IDM0"/>
<protein>
    <recommendedName>
        <fullName evidence="4">14-3-3 domain-containing protein</fullName>
    </recommendedName>
</protein>
<dbReference type="InterPro" id="IPR023409">
    <property type="entry name" value="14-3-3_CS"/>
</dbReference>
<gene>
    <name evidence="5" type="ORF">MUK42_25218</name>
</gene>
<dbReference type="Proteomes" id="UP001055439">
    <property type="component" value="Chromosome 9"/>
</dbReference>
<dbReference type="PANTHER" id="PTHR18860">
    <property type="entry name" value="14-3-3 PROTEIN"/>
    <property type="match status" value="1"/>
</dbReference>
<evidence type="ECO:0000256" key="3">
    <source>
        <dbReference type="SAM" id="Coils"/>
    </source>
</evidence>
<name>A0A9E7IDM0_9LILI</name>
<evidence type="ECO:0000313" key="5">
    <source>
        <dbReference type="EMBL" id="URE45957.1"/>
    </source>
</evidence>
<keyword evidence="6" id="KW-1185">Reference proteome</keyword>
<comment type="similarity">
    <text evidence="1 2">Belongs to the 14-3-3 family.</text>
</comment>
<feature type="coiled-coil region" evidence="3">
    <location>
        <begin position="4"/>
        <end position="31"/>
    </location>
</feature>
<organism evidence="5 6">
    <name type="scientific">Musa troglodytarum</name>
    <name type="common">fe'i banana</name>
    <dbReference type="NCBI Taxonomy" id="320322"/>
    <lineage>
        <taxon>Eukaryota</taxon>
        <taxon>Viridiplantae</taxon>
        <taxon>Streptophyta</taxon>
        <taxon>Embryophyta</taxon>
        <taxon>Tracheophyta</taxon>
        <taxon>Spermatophyta</taxon>
        <taxon>Magnoliopsida</taxon>
        <taxon>Liliopsida</taxon>
        <taxon>Zingiberales</taxon>
        <taxon>Musaceae</taxon>
        <taxon>Musa</taxon>
    </lineage>
</organism>
<dbReference type="Gene3D" id="1.20.190.20">
    <property type="entry name" value="14-3-3 domain"/>
    <property type="match status" value="1"/>
</dbReference>
<proteinExistence type="inferred from homology"/>
<reference evidence="5" key="1">
    <citation type="submission" date="2022-05" db="EMBL/GenBank/DDBJ databases">
        <title>The Musa troglodytarum L. genome provides insights into the mechanism of non-climacteric behaviour and enrichment of carotenoids.</title>
        <authorList>
            <person name="Wang J."/>
        </authorList>
    </citation>
    <scope>NUCLEOTIDE SEQUENCE</scope>
    <source>
        <tissue evidence="5">Leaf</tissue>
    </source>
</reference>
<keyword evidence="3" id="KW-0175">Coiled coil</keyword>
<evidence type="ECO:0000259" key="4">
    <source>
        <dbReference type="SMART" id="SM00101"/>
    </source>
</evidence>
<dbReference type="InterPro" id="IPR023410">
    <property type="entry name" value="14-3-3_domain"/>
</dbReference>
<evidence type="ECO:0000256" key="2">
    <source>
        <dbReference type="RuleBase" id="RU003466"/>
    </source>
</evidence>
<evidence type="ECO:0000256" key="1">
    <source>
        <dbReference type="ARBA" id="ARBA00006141"/>
    </source>
</evidence>
<accession>A0A9E7IDM0</accession>
<dbReference type="OrthoDB" id="774313at2759"/>
<dbReference type="SUPFAM" id="SSF48445">
    <property type="entry name" value="14-3-3 protein"/>
    <property type="match status" value="1"/>
</dbReference>
<dbReference type="InterPro" id="IPR000308">
    <property type="entry name" value="14-3-3"/>
</dbReference>
<feature type="domain" description="14-3-3" evidence="4">
    <location>
        <begin position="5"/>
        <end position="291"/>
    </location>
</feature>
<dbReference type="EMBL" id="CP097511">
    <property type="protein sequence ID" value="URE45957.1"/>
    <property type="molecule type" value="Genomic_DNA"/>
</dbReference>
<dbReference type="InterPro" id="IPR036815">
    <property type="entry name" value="14-3-3_dom_sf"/>
</dbReference>
<dbReference type="Pfam" id="PF00244">
    <property type="entry name" value="14-3-3"/>
    <property type="match status" value="2"/>
</dbReference>
<dbReference type="PROSITE" id="PS00796">
    <property type="entry name" value="1433_1"/>
    <property type="match status" value="1"/>
</dbReference>